<feature type="domain" description="Small acidic protein-like" evidence="2">
    <location>
        <begin position="386"/>
        <end position="457"/>
    </location>
</feature>
<feature type="compositionally biased region" description="Basic and acidic residues" evidence="1">
    <location>
        <begin position="121"/>
        <end position="138"/>
    </location>
</feature>
<comment type="caution">
    <text evidence="3">The sequence shown here is derived from an EMBL/GenBank/DDBJ whole genome shotgun (WGS) entry which is preliminary data.</text>
</comment>
<evidence type="ECO:0000313" key="3">
    <source>
        <dbReference type="EMBL" id="CAL5133361.1"/>
    </source>
</evidence>
<dbReference type="PANTHER" id="PTHR22426">
    <property type="entry name" value="ARGININE_SERINE-RICH COILED-COIL PROTEIN 2"/>
    <property type="match status" value="1"/>
</dbReference>
<dbReference type="InterPro" id="IPR028124">
    <property type="entry name" value="SMAP_dom"/>
</dbReference>
<dbReference type="PANTHER" id="PTHR22426:SF2">
    <property type="entry name" value="ARGININE_SERINE-RICH COILED-COIL PROTEIN 2"/>
    <property type="match status" value="1"/>
</dbReference>
<dbReference type="EMBL" id="CAXLJL010000156">
    <property type="protein sequence ID" value="CAL5133361.1"/>
    <property type="molecule type" value="Genomic_DNA"/>
</dbReference>
<sequence length="481" mass="53709">MLCDYASSVSTDDESDSHLSKNVRARPVSIDPSTSPVLGRLNVANAVARAKRESKLDSLPTNSPSVTDHTTSAASANERNQQNEEQESDTTNSVSSQSSETPRKATPSGALNHTETSSDSDSDKSSRRRSRGTEVSRSERKRRRERRDRKKSYSRRRQSRSHSRHRSRHRHPSRRHRHRSREFRHRSGRHRRDPSSHYHRKNRRRHHRSSSSSSSEDDHGYRHHPDRGSPVHGYQGATRAVYGIPKHAHRNMARSSSNQQKDSKKAETSVTTNSIPATTVTVSSASVASGSIGSATATNAVPRLNAQEILNQIQKHQEAQAKAQAIAAAAAANLPKYYNPTSVNPIKLAEQQQKRKLLWSKKEDENGSTDSKTSLWTKTSIIAGKGDTAAAAKFRKLMGIHEDPDKEHTQKTQPDEVMLDADTQKSAQAQAELFKHLEEEYEMSRALTHTQRGVGLGFTSATHVDYSAYSAMQSEPKEKQI</sequence>
<name>A0AAV2TB70_CALDB</name>
<protein>
    <recommendedName>
        <fullName evidence="2">Small acidic protein-like domain-containing protein</fullName>
    </recommendedName>
</protein>
<feature type="compositionally biased region" description="Low complexity" evidence="1">
    <location>
        <begin position="89"/>
        <end position="100"/>
    </location>
</feature>
<feature type="region of interest" description="Disordered" evidence="1">
    <location>
        <begin position="1"/>
        <end position="234"/>
    </location>
</feature>
<feature type="region of interest" description="Disordered" evidence="1">
    <location>
        <begin position="249"/>
        <end position="272"/>
    </location>
</feature>
<evidence type="ECO:0000256" key="1">
    <source>
        <dbReference type="SAM" id="MobiDB-lite"/>
    </source>
</evidence>
<evidence type="ECO:0000313" key="4">
    <source>
        <dbReference type="Proteomes" id="UP001497525"/>
    </source>
</evidence>
<feature type="compositionally biased region" description="Polar residues" evidence="1">
    <location>
        <begin position="59"/>
        <end position="71"/>
    </location>
</feature>
<proteinExistence type="predicted"/>
<reference evidence="3" key="1">
    <citation type="submission" date="2024-06" db="EMBL/GenBank/DDBJ databases">
        <authorList>
            <person name="Liu X."/>
            <person name="Lenzi L."/>
            <person name="Haldenby T S."/>
            <person name="Uol C."/>
        </authorList>
    </citation>
    <scope>NUCLEOTIDE SEQUENCE</scope>
</reference>
<organism evidence="3 4">
    <name type="scientific">Calicophoron daubneyi</name>
    <name type="common">Rumen fluke</name>
    <name type="synonym">Paramphistomum daubneyi</name>
    <dbReference type="NCBI Taxonomy" id="300641"/>
    <lineage>
        <taxon>Eukaryota</taxon>
        <taxon>Metazoa</taxon>
        <taxon>Spiralia</taxon>
        <taxon>Lophotrochozoa</taxon>
        <taxon>Platyhelminthes</taxon>
        <taxon>Trematoda</taxon>
        <taxon>Digenea</taxon>
        <taxon>Plagiorchiida</taxon>
        <taxon>Pronocephalata</taxon>
        <taxon>Paramphistomoidea</taxon>
        <taxon>Paramphistomidae</taxon>
        <taxon>Calicophoron</taxon>
    </lineage>
</organism>
<accession>A0AAV2TB70</accession>
<feature type="compositionally biased region" description="Basic residues" evidence="1">
    <location>
        <begin position="139"/>
        <end position="209"/>
    </location>
</feature>
<gene>
    <name evidence="3" type="ORF">CDAUBV1_LOCUS6613</name>
</gene>
<dbReference type="Proteomes" id="UP001497525">
    <property type="component" value="Unassembled WGS sequence"/>
</dbReference>
<dbReference type="Pfam" id="PF15477">
    <property type="entry name" value="SMAP"/>
    <property type="match status" value="1"/>
</dbReference>
<evidence type="ECO:0000259" key="2">
    <source>
        <dbReference type="Pfam" id="PF15477"/>
    </source>
</evidence>
<dbReference type="AlphaFoldDB" id="A0AAV2TB70"/>